<name>A0AA40ZSS9_9BACT</name>
<keyword evidence="4" id="KW-0804">Transcription</keyword>
<dbReference type="InterPro" id="IPR013324">
    <property type="entry name" value="RNA_pol_sigma_r3/r4-like"/>
</dbReference>
<dbReference type="GO" id="GO:0006352">
    <property type="term" value="P:DNA-templated transcription initiation"/>
    <property type="evidence" value="ECO:0007669"/>
    <property type="project" value="InterPro"/>
</dbReference>
<keyword evidence="3" id="KW-0731">Sigma factor</keyword>
<dbReference type="InterPro" id="IPR013325">
    <property type="entry name" value="RNA_pol_sigma_r2"/>
</dbReference>
<comment type="similarity">
    <text evidence="1">Belongs to the sigma-70 factor family. ECF subfamily.</text>
</comment>
<accession>A0AA40ZSS9</accession>
<dbReference type="InterPro" id="IPR013249">
    <property type="entry name" value="RNA_pol_sigma70_r4_t2"/>
</dbReference>
<dbReference type="EMBL" id="JACJMO010000006">
    <property type="protein sequence ID" value="MBM6857248.1"/>
    <property type="molecule type" value="Genomic_DNA"/>
</dbReference>
<dbReference type="Gene3D" id="1.10.10.10">
    <property type="entry name" value="Winged helix-like DNA-binding domain superfamily/Winged helix DNA-binding domain"/>
    <property type="match status" value="1"/>
</dbReference>
<dbReference type="SUPFAM" id="SSF88659">
    <property type="entry name" value="Sigma3 and sigma4 domains of RNA polymerase sigma factors"/>
    <property type="match status" value="1"/>
</dbReference>
<protein>
    <submittedName>
        <fullName evidence="6">RNA polymerase sigma factor</fullName>
    </submittedName>
</protein>
<dbReference type="PANTHER" id="PTHR43133">
    <property type="entry name" value="RNA POLYMERASE ECF-TYPE SIGMA FACTO"/>
    <property type="match status" value="1"/>
</dbReference>
<dbReference type="GO" id="GO:0003677">
    <property type="term" value="F:DNA binding"/>
    <property type="evidence" value="ECO:0007669"/>
    <property type="project" value="InterPro"/>
</dbReference>
<gene>
    <name evidence="6" type="ORF">H6D15_06475</name>
</gene>
<evidence type="ECO:0000256" key="3">
    <source>
        <dbReference type="ARBA" id="ARBA00023082"/>
    </source>
</evidence>
<proteinExistence type="inferred from homology"/>
<dbReference type="Pfam" id="PF08281">
    <property type="entry name" value="Sigma70_r4_2"/>
    <property type="match status" value="1"/>
</dbReference>
<dbReference type="Gene3D" id="1.10.1740.10">
    <property type="match status" value="1"/>
</dbReference>
<dbReference type="Proteomes" id="UP000698924">
    <property type="component" value="Unassembled WGS sequence"/>
</dbReference>
<dbReference type="PANTHER" id="PTHR43133:SF46">
    <property type="entry name" value="RNA POLYMERASE SIGMA-70 FACTOR ECF SUBFAMILY"/>
    <property type="match status" value="1"/>
</dbReference>
<dbReference type="RefSeq" id="WP_204970356.1">
    <property type="nucleotide sequence ID" value="NZ_JAAZTS010000006.1"/>
</dbReference>
<keyword evidence="2" id="KW-0805">Transcription regulation</keyword>
<evidence type="ECO:0000256" key="1">
    <source>
        <dbReference type="ARBA" id="ARBA00010641"/>
    </source>
</evidence>
<dbReference type="CDD" id="cd06171">
    <property type="entry name" value="Sigma70_r4"/>
    <property type="match status" value="1"/>
</dbReference>
<dbReference type="InterPro" id="IPR014284">
    <property type="entry name" value="RNA_pol_sigma-70_dom"/>
</dbReference>
<keyword evidence="7" id="KW-1185">Reference proteome</keyword>
<reference evidence="6 7" key="1">
    <citation type="journal article" date="2021" name="Sci. Rep.">
        <title>The distribution of antibiotic resistance genes in chicken gut microbiota commensals.</title>
        <authorList>
            <person name="Juricova H."/>
            <person name="Matiasovicova J."/>
            <person name="Kubasova T."/>
            <person name="Cejkova D."/>
            <person name="Rychlik I."/>
        </authorList>
    </citation>
    <scope>NUCLEOTIDE SEQUENCE [LARGE SCALE GENOMIC DNA]</scope>
    <source>
        <strain evidence="6 7">An421</strain>
    </source>
</reference>
<comment type="caution">
    <text evidence="6">The sequence shown here is derived from an EMBL/GenBank/DDBJ whole genome shotgun (WGS) entry which is preliminary data.</text>
</comment>
<dbReference type="GO" id="GO:0016987">
    <property type="term" value="F:sigma factor activity"/>
    <property type="evidence" value="ECO:0007669"/>
    <property type="project" value="UniProtKB-KW"/>
</dbReference>
<sequence>MKDITSIEQTDDTTLWHLLIQGDRKALEVIYQRYYVLLLNYGLKCTSDRELIKDCIHDLFVYLYHNTRISIEGITVRAYLLRALKNSLFNKLVGLERERDSLDTSSFEIPTDEDLFEQMFPQNDRDFALAQYLLKAIAQLPPHQKTALYLRYVKELSHKEIAAIMEINEQSSMNLTNRALLKLRSLMGRDGMTLGVCQTILLLKSFWVLA</sequence>
<evidence type="ECO:0000313" key="6">
    <source>
        <dbReference type="EMBL" id="MBM6857248.1"/>
    </source>
</evidence>
<dbReference type="SUPFAM" id="SSF88946">
    <property type="entry name" value="Sigma2 domain of RNA polymerase sigma factors"/>
    <property type="match status" value="1"/>
</dbReference>
<feature type="domain" description="RNA polymerase sigma factor 70 region 4 type 2" evidence="5">
    <location>
        <begin position="131"/>
        <end position="183"/>
    </location>
</feature>
<dbReference type="AlphaFoldDB" id="A0AA40ZSS9"/>
<dbReference type="InterPro" id="IPR036388">
    <property type="entry name" value="WH-like_DNA-bd_sf"/>
</dbReference>
<evidence type="ECO:0000256" key="2">
    <source>
        <dbReference type="ARBA" id="ARBA00023015"/>
    </source>
</evidence>
<dbReference type="InterPro" id="IPR039425">
    <property type="entry name" value="RNA_pol_sigma-70-like"/>
</dbReference>
<dbReference type="NCBIfam" id="TIGR02937">
    <property type="entry name" value="sigma70-ECF"/>
    <property type="match status" value="1"/>
</dbReference>
<evidence type="ECO:0000256" key="4">
    <source>
        <dbReference type="ARBA" id="ARBA00023163"/>
    </source>
</evidence>
<evidence type="ECO:0000259" key="5">
    <source>
        <dbReference type="Pfam" id="PF08281"/>
    </source>
</evidence>
<organism evidence="6 7">
    <name type="scientific">Caecibacteroides pullorum</name>
    <dbReference type="NCBI Taxonomy" id="2725562"/>
    <lineage>
        <taxon>Bacteria</taxon>
        <taxon>Pseudomonadati</taxon>
        <taxon>Bacteroidota</taxon>
        <taxon>Bacteroidia</taxon>
        <taxon>Bacteroidales</taxon>
        <taxon>Bacteroidaceae</taxon>
        <taxon>Caecibacteroides</taxon>
    </lineage>
</organism>
<evidence type="ECO:0000313" key="7">
    <source>
        <dbReference type="Proteomes" id="UP000698924"/>
    </source>
</evidence>